<dbReference type="RefSeq" id="WP_330091710.1">
    <property type="nucleotide sequence ID" value="NZ_JAUZMY010000010.1"/>
</dbReference>
<dbReference type="InterPro" id="IPR046276">
    <property type="entry name" value="DUF6309"/>
</dbReference>
<evidence type="ECO:0000313" key="1">
    <source>
        <dbReference type="EMBL" id="MEE2037919.1"/>
    </source>
</evidence>
<dbReference type="Proteomes" id="UP001356095">
    <property type="component" value="Unassembled WGS sequence"/>
</dbReference>
<dbReference type="Pfam" id="PF19828">
    <property type="entry name" value="DUF6309"/>
    <property type="match status" value="1"/>
</dbReference>
<reference evidence="1 2" key="1">
    <citation type="submission" date="2023-08" db="EMBL/GenBank/DDBJ databases">
        <authorList>
            <person name="Girao M."/>
            <person name="Carvalho M.F."/>
        </authorList>
    </citation>
    <scope>NUCLEOTIDE SEQUENCE [LARGE SCALE GENOMIC DNA]</scope>
    <source>
        <strain evidence="1 2">CT-R113</strain>
    </source>
</reference>
<keyword evidence="2" id="KW-1185">Reference proteome</keyword>
<proteinExistence type="predicted"/>
<name>A0ABU7K7Q6_9ACTN</name>
<gene>
    <name evidence="1" type="ORF">Q8791_11890</name>
</gene>
<comment type="caution">
    <text evidence="1">The sequence shown here is derived from an EMBL/GenBank/DDBJ whole genome shotgun (WGS) entry which is preliminary data.</text>
</comment>
<dbReference type="EMBL" id="JAUZMY010000010">
    <property type="protein sequence ID" value="MEE2037919.1"/>
    <property type="molecule type" value="Genomic_DNA"/>
</dbReference>
<organism evidence="1 2">
    <name type="scientific">Nocardiopsis codii</name>
    <dbReference type="NCBI Taxonomy" id="3065942"/>
    <lineage>
        <taxon>Bacteria</taxon>
        <taxon>Bacillati</taxon>
        <taxon>Actinomycetota</taxon>
        <taxon>Actinomycetes</taxon>
        <taxon>Streptosporangiales</taxon>
        <taxon>Nocardiopsidaceae</taxon>
        <taxon>Nocardiopsis</taxon>
    </lineage>
</organism>
<sequence length="173" mass="19268">MQTIATVTPDDVLRRFRATHPVNDEVSRRTNEYAEGVLDLASRQLGGTWHRVALDREDVLATVLPWHTGESGERVLVDPAGRTVADAVATLSSWDGQYTASNPVCWGKMVWHAEADPTPLFLSTTALDHPYYERLERRDSLTHLDGLHRMLAWALWGRLPDGPGLEAYVAGPL</sequence>
<accession>A0ABU7K7Q6</accession>
<evidence type="ECO:0000313" key="2">
    <source>
        <dbReference type="Proteomes" id="UP001356095"/>
    </source>
</evidence>
<protein>
    <submittedName>
        <fullName evidence="1">DUF6309 family protein</fullName>
    </submittedName>
</protein>